<dbReference type="EnsemblMetazoa" id="GMOY010957-RA">
    <property type="protein sequence ID" value="GMOY010957-PA"/>
    <property type="gene ID" value="GMOY010957"/>
</dbReference>
<proteinExistence type="predicted"/>
<accession>A0A1B0GCC8</accession>
<dbReference type="AlphaFoldDB" id="A0A1B0GCC8"/>
<dbReference type="Proteomes" id="UP000092444">
    <property type="component" value="Unassembled WGS sequence"/>
</dbReference>
<sequence>MMKEVNNIDAPERARGDNNNKTIVDIIFEDFEATLFNSPIASPERKLTNLERAPLVILLENPKRYCSRKFEEKKKTKSEEKFKAAIDDNNGNMKILTSKRKINDTCEIPPNIVPVIEEILALKSKNIEYLEEELDICDGDFLGFPKRLQCKNYKHLLNICNQFDNTLIDEHIVNLNFKKSYDSISETLVSSNQCKTGISKDYHWDEDDNDFFASISIQEILDLNVKDFKKLADLGEVKNAVGVNEIFIENELEGVKNKMHQDEVGEW</sequence>
<keyword evidence="2" id="KW-1185">Reference proteome</keyword>
<dbReference type="VEuPathDB" id="VectorBase:GMOY010957"/>
<reference evidence="1" key="1">
    <citation type="submission" date="2020-05" db="UniProtKB">
        <authorList>
            <consortium name="EnsemblMetazoa"/>
        </authorList>
    </citation>
    <scope>IDENTIFICATION</scope>
    <source>
        <strain evidence="1">Yale</strain>
    </source>
</reference>
<name>A0A1B0GCC8_GLOMM</name>
<evidence type="ECO:0000313" key="2">
    <source>
        <dbReference type="Proteomes" id="UP000092444"/>
    </source>
</evidence>
<dbReference type="PhylomeDB" id="A0A1B0GCC8"/>
<protein>
    <submittedName>
        <fullName evidence="1">Uncharacterized protein</fullName>
    </submittedName>
</protein>
<dbReference type="EMBL" id="CCAG010007840">
    <property type="status" value="NOT_ANNOTATED_CDS"/>
    <property type="molecule type" value="Genomic_DNA"/>
</dbReference>
<organism evidence="1 2">
    <name type="scientific">Glossina morsitans morsitans</name>
    <name type="common">Savannah tsetse fly</name>
    <dbReference type="NCBI Taxonomy" id="37546"/>
    <lineage>
        <taxon>Eukaryota</taxon>
        <taxon>Metazoa</taxon>
        <taxon>Ecdysozoa</taxon>
        <taxon>Arthropoda</taxon>
        <taxon>Hexapoda</taxon>
        <taxon>Insecta</taxon>
        <taxon>Pterygota</taxon>
        <taxon>Neoptera</taxon>
        <taxon>Endopterygota</taxon>
        <taxon>Diptera</taxon>
        <taxon>Brachycera</taxon>
        <taxon>Muscomorpha</taxon>
        <taxon>Hippoboscoidea</taxon>
        <taxon>Glossinidae</taxon>
        <taxon>Glossina</taxon>
    </lineage>
</organism>
<dbReference type="STRING" id="37546.A0A1B0GCC8"/>
<evidence type="ECO:0000313" key="1">
    <source>
        <dbReference type="EnsemblMetazoa" id="GMOY010957-PA"/>
    </source>
</evidence>